<evidence type="ECO:0000256" key="4">
    <source>
        <dbReference type="RuleBase" id="RU000492"/>
    </source>
</evidence>
<dbReference type="GO" id="GO:0003724">
    <property type="term" value="F:RNA helicase activity"/>
    <property type="evidence" value="ECO:0007669"/>
    <property type="project" value="UniProtKB-EC"/>
</dbReference>
<evidence type="ECO:0000256" key="2">
    <source>
        <dbReference type="ARBA" id="ARBA00022801"/>
    </source>
</evidence>
<dbReference type="PANTHER" id="PTHR24031">
    <property type="entry name" value="RNA HELICASE"/>
    <property type="match status" value="1"/>
</dbReference>
<accession>A0A3B4B0L3</accession>
<dbReference type="AlphaFoldDB" id="A0A3B4B0L3"/>
<reference evidence="8" key="1">
    <citation type="submission" date="2025-08" db="UniProtKB">
        <authorList>
            <consortium name="Ensembl"/>
        </authorList>
    </citation>
    <scope>IDENTIFICATION</scope>
</reference>
<proteinExistence type="inferred from homology"/>
<feature type="compositionally biased region" description="Polar residues" evidence="6">
    <location>
        <begin position="42"/>
        <end position="53"/>
    </location>
</feature>
<dbReference type="STRING" id="409849.ENSPMGP00000023082"/>
<evidence type="ECO:0000313" key="8">
    <source>
        <dbReference type="Ensembl" id="ENSPMGP00000023082.1"/>
    </source>
</evidence>
<dbReference type="InterPro" id="IPR011545">
    <property type="entry name" value="DEAD/DEAH_box_helicase_dom"/>
</dbReference>
<evidence type="ECO:0000256" key="3">
    <source>
        <dbReference type="ARBA" id="ARBA00022840"/>
    </source>
</evidence>
<dbReference type="InterPro" id="IPR027417">
    <property type="entry name" value="P-loop_NTPase"/>
</dbReference>
<feature type="region of interest" description="Disordered" evidence="6">
    <location>
        <begin position="119"/>
        <end position="144"/>
    </location>
</feature>
<dbReference type="Ensembl" id="ENSPMGT00000024591.1">
    <property type="protein sequence ID" value="ENSPMGP00000023082.1"/>
    <property type="gene ID" value="ENSPMGG00000018683.1"/>
</dbReference>
<dbReference type="Gene3D" id="3.40.50.300">
    <property type="entry name" value="P-loop containing nucleotide triphosphate hydrolases"/>
    <property type="match status" value="1"/>
</dbReference>
<evidence type="ECO:0000256" key="5">
    <source>
        <dbReference type="RuleBase" id="RU365068"/>
    </source>
</evidence>
<dbReference type="Pfam" id="PF00270">
    <property type="entry name" value="DEAD"/>
    <property type="match status" value="1"/>
</dbReference>
<comment type="function">
    <text evidence="5">RNA helicase.</text>
</comment>
<keyword evidence="5" id="KW-0694">RNA-binding</keyword>
<dbReference type="InterPro" id="IPR014001">
    <property type="entry name" value="Helicase_ATP-bd"/>
</dbReference>
<keyword evidence="2 4" id="KW-0378">Hydrolase</keyword>
<reference evidence="8" key="2">
    <citation type="submission" date="2025-09" db="UniProtKB">
        <authorList>
            <consortium name="Ensembl"/>
        </authorList>
    </citation>
    <scope>IDENTIFICATION</scope>
</reference>
<feature type="region of interest" description="Disordered" evidence="6">
    <location>
        <begin position="1"/>
        <end position="87"/>
    </location>
</feature>
<dbReference type="PROSITE" id="PS51192">
    <property type="entry name" value="HELICASE_ATP_BIND_1"/>
    <property type="match status" value="1"/>
</dbReference>
<protein>
    <recommendedName>
        <fullName evidence="5">ATP-dependent RNA helicase</fullName>
        <ecNumber evidence="5">3.6.4.13</ecNumber>
    </recommendedName>
</protein>
<evidence type="ECO:0000256" key="6">
    <source>
        <dbReference type="SAM" id="MobiDB-lite"/>
    </source>
</evidence>
<keyword evidence="4" id="KW-0347">Helicase</keyword>
<dbReference type="GO" id="GO:0003723">
    <property type="term" value="F:RNA binding"/>
    <property type="evidence" value="ECO:0007669"/>
    <property type="project" value="UniProtKB-UniRule"/>
</dbReference>
<comment type="similarity">
    <text evidence="4">Belongs to the DEAD box helicase family.</text>
</comment>
<evidence type="ECO:0000256" key="1">
    <source>
        <dbReference type="ARBA" id="ARBA00022741"/>
    </source>
</evidence>
<name>A0A3B4B0L3_9GOBI</name>
<dbReference type="SMART" id="SM00487">
    <property type="entry name" value="DEXDc"/>
    <property type="match status" value="1"/>
</dbReference>
<sequence length="394" mass="43718">MALPSPPYLGEEDGNDNKDSRSQTLLAKLKEKAKERQKHCGSESTPSEENTTPIDLKKKRKMQVVGSSDNVKESDQDEDVIQKKKKKSAVRQQTGELNFCLHAEKLQALKIVVSDIQTPATGGKDMSKDQVKDSPQTPEKSAATGFPVLGRFSKKNILKVNRVLPQWLAKPDLIHQNIKDNLHPLSEVPLLCAHLLKKLQSNHIQHLFPVQAEVIPAILESSHHGLLMGPGGHRPRDICVSAPTGSGKTLTFVLPVIQALMQRVVCEVRALAVLPTKELAQQVWKVFSTYADGTQLKVVMVAGHKSLAAEEASLSEVRGGQRRSLADIVVATPGRLVDHINKNSSLCLEHLRFLIIDEADRMIDSMHQSWLSQLVKAHPKSKTPLRQMFNEKMF</sequence>
<feature type="compositionally biased region" description="Basic and acidic residues" evidence="6">
    <location>
        <begin position="28"/>
        <end position="41"/>
    </location>
</feature>
<dbReference type="Proteomes" id="UP000261520">
    <property type="component" value="Unplaced"/>
</dbReference>
<dbReference type="SUPFAM" id="SSF52540">
    <property type="entry name" value="P-loop containing nucleoside triphosphate hydrolases"/>
    <property type="match status" value="1"/>
</dbReference>
<evidence type="ECO:0000259" key="7">
    <source>
        <dbReference type="PROSITE" id="PS51192"/>
    </source>
</evidence>
<comment type="catalytic activity">
    <reaction evidence="5">
        <text>ATP + H2O = ADP + phosphate + H(+)</text>
        <dbReference type="Rhea" id="RHEA:13065"/>
        <dbReference type="ChEBI" id="CHEBI:15377"/>
        <dbReference type="ChEBI" id="CHEBI:15378"/>
        <dbReference type="ChEBI" id="CHEBI:30616"/>
        <dbReference type="ChEBI" id="CHEBI:43474"/>
        <dbReference type="ChEBI" id="CHEBI:456216"/>
        <dbReference type="EC" id="3.6.4.13"/>
    </reaction>
</comment>
<dbReference type="EC" id="3.6.4.13" evidence="5"/>
<organism evidence="8 9">
    <name type="scientific">Periophthalmus magnuspinnatus</name>
    <dbReference type="NCBI Taxonomy" id="409849"/>
    <lineage>
        <taxon>Eukaryota</taxon>
        <taxon>Metazoa</taxon>
        <taxon>Chordata</taxon>
        <taxon>Craniata</taxon>
        <taxon>Vertebrata</taxon>
        <taxon>Euteleostomi</taxon>
        <taxon>Actinopterygii</taxon>
        <taxon>Neopterygii</taxon>
        <taxon>Teleostei</taxon>
        <taxon>Neoteleostei</taxon>
        <taxon>Acanthomorphata</taxon>
        <taxon>Gobiaria</taxon>
        <taxon>Gobiiformes</taxon>
        <taxon>Gobioidei</taxon>
        <taxon>Gobiidae</taxon>
        <taxon>Oxudercinae</taxon>
        <taxon>Periophthalmus</taxon>
    </lineage>
</organism>
<dbReference type="PROSITE" id="PS00039">
    <property type="entry name" value="DEAD_ATP_HELICASE"/>
    <property type="match status" value="1"/>
</dbReference>
<evidence type="ECO:0000313" key="9">
    <source>
        <dbReference type="Proteomes" id="UP000261520"/>
    </source>
</evidence>
<comment type="domain">
    <text evidence="5">The Q motif is unique to and characteristic of the DEAD box family of RNA helicases and controls ATP binding and hydrolysis.</text>
</comment>
<dbReference type="InterPro" id="IPR000629">
    <property type="entry name" value="RNA-helicase_DEAD-box_CS"/>
</dbReference>
<keyword evidence="1 4" id="KW-0547">Nucleotide-binding</keyword>
<dbReference type="GO" id="GO:0005524">
    <property type="term" value="F:ATP binding"/>
    <property type="evidence" value="ECO:0007669"/>
    <property type="project" value="UniProtKB-UniRule"/>
</dbReference>
<keyword evidence="9" id="KW-1185">Reference proteome</keyword>
<dbReference type="CDD" id="cd17956">
    <property type="entry name" value="DEADc_DDX51"/>
    <property type="match status" value="1"/>
</dbReference>
<keyword evidence="3 4" id="KW-0067">ATP-binding</keyword>
<dbReference type="GO" id="GO:0016787">
    <property type="term" value="F:hydrolase activity"/>
    <property type="evidence" value="ECO:0007669"/>
    <property type="project" value="UniProtKB-KW"/>
</dbReference>
<feature type="domain" description="Helicase ATP-binding" evidence="7">
    <location>
        <begin position="229"/>
        <end position="394"/>
    </location>
</feature>